<dbReference type="Proteomes" id="UP000184050">
    <property type="component" value="Unassembled WGS sequence"/>
</dbReference>
<accession>A0A1M6H4E9</accession>
<dbReference type="RefSeq" id="WP_073168788.1">
    <property type="nucleotide sequence ID" value="NZ_FQZE01000012.1"/>
</dbReference>
<protein>
    <submittedName>
        <fullName evidence="1">Uncharacterized protein</fullName>
    </submittedName>
</protein>
<gene>
    <name evidence="1" type="ORF">SAMN05444280_11278</name>
</gene>
<reference evidence="1 2" key="1">
    <citation type="submission" date="2016-11" db="EMBL/GenBank/DDBJ databases">
        <authorList>
            <person name="Jaros S."/>
            <person name="Januszkiewicz K."/>
            <person name="Wedrychowicz H."/>
        </authorList>
    </citation>
    <scope>NUCLEOTIDE SEQUENCE [LARGE SCALE GENOMIC DNA]</scope>
    <source>
        <strain evidence="1 2">DSM 27063</strain>
    </source>
</reference>
<dbReference type="AlphaFoldDB" id="A0A1M6H4E9"/>
<keyword evidence="2" id="KW-1185">Reference proteome</keyword>
<dbReference type="STRING" id="1168035.SAMN05444280_11278"/>
<name>A0A1M6H4E9_9BACT</name>
<evidence type="ECO:0000313" key="2">
    <source>
        <dbReference type="Proteomes" id="UP000184050"/>
    </source>
</evidence>
<dbReference type="EMBL" id="FQZE01000012">
    <property type="protein sequence ID" value="SHJ17016.1"/>
    <property type="molecule type" value="Genomic_DNA"/>
</dbReference>
<evidence type="ECO:0000313" key="1">
    <source>
        <dbReference type="EMBL" id="SHJ17016.1"/>
    </source>
</evidence>
<sequence length="451" mass="52831">MIVDYLKIHDLPVPADEILNNDRLTFPLSNVATTGEMMNRAQVAHWKELKFVVKGEKVSMKGSPHKHKEGGSNYRDFYLNDVKETIEKLAETFQFDEHRAFINFIEVGVNIPLNDDPSKLIKTLVIYRNNPFTPLHVQGKGFGRKCETQRFTIKVYNKSLQYGLPYHLLRFEVKIHRMRYLKEKYNLTGLTLADLKDPATYVPLKKMLLDVWNGILLFNPATKPESITNPKDRQLFIEGRYPEFWQGLNKYQRTRKKKRFIELAEGGEISKQIAELIEKKCNLLTTFKPEPLKKKMQPSNHFAETAKNEKMQPSNTTINSYLVAHCIVTGLEIKHPSPSKKYLTQTDIKWYFENEYGNYQKKLESLLTKKWKTRNQCEPLEAWFSEIAHKIRCKLSNPRRNPENNTWNSYENVEGKGLKLWPTEQLADPEKLELIKNRLSVNNKNYQKYGT</sequence>
<organism evidence="1 2">
    <name type="scientific">Tangfeifania diversioriginum</name>
    <dbReference type="NCBI Taxonomy" id="1168035"/>
    <lineage>
        <taxon>Bacteria</taxon>
        <taxon>Pseudomonadati</taxon>
        <taxon>Bacteroidota</taxon>
        <taxon>Bacteroidia</taxon>
        <taxon>Marinilabiliales</taxon>
        <taxon>Prolixibacteraceae</taxon>
        <taxon>Tangfeifania</taxon>
    </lineage>
</organism>
<dbReference type="OrthoDB" id="795069at2"/>
<proteinExistence type="predicted"/>